<reference evidence="1" key="1">
    <citation type="submission" date="2014-09" db="EMBL/GenBank/DDBJ databases">
        <authorList>
            <person name="Magalhaes I.L.F."/>
            <person name="Oliveira U."/>
            <person name="Santos F.R."/>
            <person name="Vidigal T.H.D.A."/>
            <person name="Brescovit A.D."/>
            <person name="Santos A.J."/>
        </authorList>
    </citation>
    <scope>NUCLEOTIDE SEQUENCE</scope>
    <source>
        <tissue evidence="1">Shoot tissue taken approximately 20 cm above the soil surface</tissue>
    </source>
</reference>
<dbReference type="Gene3D" id="3.30.160.20">
    <property type="match status" value="1"/>
</dbReference>
<name>A0A0A9EW25_ARUDO</name>
<evidence type="ECO:0000313" key="1">
    <source>
        <dbReference type="EMBL" id="JAE03159.1"/>
    </source>
</evidence>
<evidence type="ECO:0008006" key="2">
    <source>
        <dbReference type="Google" id="ProtNLM"/>
    </source>
</evidence>
<dbReference type="SUPFAM" id="SSF54768">
    <property type="entry name" value="dsRNA-binding domain-like"/>
    <property type="match status" value="1"/>
</dbReference>
<sequence>MENKVPDVLSLEVPAGKDPMDELTDCAVHSFDEANGCNKGHVQHVNCISFTDNESARSRLPKICTAIGWKEPSYDFEEQGPPHNKLFTCKVTVHVAGIVNTVMECFGDPKHQKEAAQEHAAQGALWCLQRYGHVK</sequence>
<dbReference type="EMBL" id="GBRH01194737">
    <property type="protein sequence ID" value="JAE03159.1"/>
    <property type="molecule type" value="Transcribed_RNA"/>
</dbReference>
<protein>
    <recommendedName>
        <fullName evidence="2">DRBM domain-containing protein</fullName>
    </recommendedName>
</protein>
<dbReference type="Pfam" id="PF14709">
    <property type="entry name" value="DND1_DSRM"/>
    <property type="match status" value="1"/>
</dbReference>
<reference evidence="1" key="2">
    <citation type="journal article" date="2015" name="Data Brief">
        <title>Shoot transcriptome of the giant reed, Arundo donax.</title>
        <authorList>
            <person name="Barrero R.A."/>
            <person name="Guerrero F.D."/>
            <person name="Moolhuijzen P."/>
            <person name="Goolsby J.A."/>
            <person name="Tidwell J."/>
            <person name="Bellgard S.E."/>
            <person name="Bellgard M.I."/>
        </authorList>
    </citation>
    <scope>NUCLEOTIDE SEQUENCE</scope>
    <source>
        <tissue evidence="1">Shoot tissue taken approximately 20 cm above the soil surface</tissue>
    </source>
</reference>
<organism evidence="1">
    <name type="scientific">Arundo donax</name>
    <name type="common">Giant reed</name>
    <name type="synonym">Donax arundinaceus</name>
    <dbReference type="NCBI Taxonomy" id="35708"/>
    <lineage>
        <taxon>Eukaryota</taxon>
        <taxon>Viridiplantae</taxon>
        <taxon>Streptophyta</taxon>
        <taxon>Embryophyta</taxon>
        <taxon>Tracheophyta</taxon>
        <taxon>Spermatophyta</taxon>
        <taxon>Magnoliopsida</taxon>
        <taxon>Liliopsida</taxon>
        <taxon>Poales</taxon>
        <taxon>Poaceae</taxon>
        <taxon>PACMAD clade</taxon>
        <taxon>Arundinoideae</taxon>
        <taxon>Arundineae</taxon>
        <taxon>Arundo</taxon>
    </lineage>
</organism>
<accession>A0A0A9EW25</accession>
<dbReference type="AlphaFoldDB" id="A0A0A9EW25"/>
<proteinExistence type="predicted"/>